<dbReference type="InterPro" id="IPR013883">
    <property type="entry name" value="TF_Iwr1_dom"/>
</dbReference>
<gene>
    <name evidence="13" type="primary">iwr1</name>
    <name evidence="12" type="ORF">SJAG_00383</name>
</gene>
<evidence type="ECO:0000256" key="8">
    <source>
        <dbReference type="ARBA" id="ARBA00022927"/>
    </source>
</evidence>
<dbReference type="OMA" id="YVYDIYE"/>
<keyword evidence="8" id="KW-0653">Protein transport</keyword>
<evidence type="ECO:0000256" key="1">
    <source>
        <dbReference type="ARBA" id="ARBA00003202"/>
    </source>
</evidence>
<dbReference type="EMBL" id="KE651166">
    <property type="protein sequence ID" value="EEB05373.2"/>
    <property type="molecule type" value="Genomic_DNA"/>
</dbReference>
<name>B6JVH2_SCHJY</name>
<feature type="region of interest" description="Disordered" evidence="10">
    <location>
        <begin position="207"/>
        <end position="261"/>
    </location>
</feature>
<reference evidence="12 14" key="1">
    <citation type="journal article" date="2011" name="Science">
        <title>Comparative functional genomics of the fission yeasts.</title>
        <authorList>
            <person name="Rhind N."/>
            <person name="Chen Z."/>
            <person name="Yassour M."/>
            <person name="Thompson D.A."/>
            <person name="Haas B.J."/>
            <person name="Habib N."/>
            <person name="Wapinski I."/>
            <person name="Roy S."/>
            <person name="Lin M.F."/>
            <person name="Heiman D.I."/>
            <person name="Young S.K."/>
            <person name="Furuya K."/>
            <person name="Guo Y."/>
            <person name="Pidoux A."/>
            <person name="Chen H.M."/>
            <person name="Robbertse B."/>
            <person name="Goldberg J.M."/>
            <person name="Aoki K."/>
            <person name="Bayne E.H."/>
            <person name="Berlin A.M."/>
            <person name="Desjardins C.A."/>
            <person name="Dobbs E."/>
            <person name="Dukaj L."/>
            <person name="Fan L."/>
            <person name="FitzGerald M.G."/>
            <person name="French C."/>
            <person name="Gujja S."/>
            <person name="Hansen K."/>
            <person name="Keifenheim D."/>
            <person name="Levin J.Z."/>
            <person name="Mosher R.A."/>
            <person name="Mueller C.A."/>
            <person name="Pfiffner J."/>
            <person name="Priest M."/>
            <person name="Russ C."/>
            <person name="Smialowska A."/>
            <person name="Swoboda P."/>
            <person name="Sykes S.M."/>
            <person name="Vaughn M."/>
            <person name="Vengrova S."/>
            <person name="Yoder R."/>
            <person name="Zeng Q."/>
            <person name="Allshire R."/>
            <person name="Baulcombe D."/>
            <person name="Birren B.W."/>
            <person name="Brown W."/>
            <person name="Ekwall K."/>
            <person name="Kellis M."/>
            <person name="Leatherwood J."/>
            <person name="Levin H."/>
            <person name="Margalit H."/>
            <person name="Martienssen R."/>
            <person name="Nieduszynski C.A."/>
            <person name="Spatafora J.W."/>
            <person name="Friedman N."/>
            <person name="Dalgaard J.Z."/>
            <person name="Baumann P."/>
            <person name="Niki H."/>
            <person name="Regev A."/>
            <person name="Nusbaum C."/>
        </authorList>
    </citation>
    <scope>NUCLEOTIDE SEQUENCE [LARGE SCALE GENOMIC DNA]</scope>
    <source>
        <strain evidence="14">yFS275 / FY16936</strain>
    </source>
</reference>
<evidence type="ECO:0000256" key="7">
    <source>
        <dbReference type="ARBA" id="ARBA00022490"/>
    </source>
</evidence>
<comment type="function">
    <text evidence="1">Directs RNA polymerase II nuclear import.</text>
</comment>
<comment type="subcellular location">
    <subcellularLocation>
        <location evidence="3">Cytoplasm</location>
    </subcellularLocation>
    <subcellularLocation>
        <location evidence="2">Nucleus</location>
    </subcellularLocation>
</comment>
<dbReference type="Pfam" id="PF08574">
    <property type="entry name" value="Iwr1"/>
    <property type="match status" value="1"/>
</dbReference>
<evidence type="ECO:0000256" key="5">
    <source>
        <dbReference type="ARBA" id="ARBA00017036"/>
    </source>
</evidence>
<dbReference type="JaponicusDB" id="SJAG_00383">
    <property type="gene designation" value="iwr1"/>
</dbReference>
<dbReference type="Proteomes" id="UP000001744">
    <property type="component" value="Unassembled WGS sequence"/>
</dbReference>
<keyword evidence="14" id="KW-1185">Reference proteome</keyword>
<dbReference type="RefSeq" id="XP_002171666.2">
    <property type="nucleotide sequence ID" value="XM_002171630.2"/>
</dbReference>
<feature type="compositionally biased region" description="Acidic residues" evidence="10">
    <location>
        <begin position="252"/>
        <end position="261"/>
    </location>
</feature>
<dbReference type="STRING" id="402676.B6JVH2"/>
<dbReference type="OrthoDB" id="6255506at2759"/>
<keyword evidence="9" id="KW-0539">Nucleus</keyword>
<protein>
    <recommendedName>
        <fullName evidence="5">Probable RNA polymerase II nuclear localization protein SLC7A6OS</fullName>
    </recommendedName>
</protein>
<dbReference type="GO" id="GO:0005737">
    <property type="term" value="C:cytoplasm"/>
    <property type="evidence" value="ECO:0007669"/>
    <property type="project" value="UniProtKB-SubCell"/>
</dbReference>
<dbReference type="VEuPathDB" id="FungiDB:SJAG_00383"/>
<dbReference type="AlphaFoldDB" id="B6JVH2"/>
<dbReference type="GO" id="GO:0015031">
    <property type="term" value="P:protein transport"/>
    <property type="evidence" value="ECO:0007669"/>
    <property type="project" value="UniProtKB-KW"/>
</dbReference>
<dbReference type="eggNOG" id="ENOG502TAB0">
    <property type="taxonomic scope" value="Eukaryota"/>
</dbReference>
<evidence type="ECO:0000313" key="12">
    <source>
        <dbReference type="EMBL" id="EEB05373.2"/>
    </source>
</evidence>
<dbReference type="GO" id="GO:0005634">
    <property type="term" value="C:nucleus"/>
    <property type="evidence" value="ECO:0007669"/>
    <property type="project" value="UniProtKB-SubCell"/>
</dbReference>
<evidence type="ECO:0000313" key="14">
    <source>
        <dbReference type="Proteomes" id="UP000001744"/>
    </source>
</evidence>
<keyword evidence="6" id="KW-0813">Transport</keyword>
<evidence type="ECO:0000256" key="9">
    <source>
        <dbReference type="ARBA" id="ARBA00023242"/>
    </source>
</evidence>
<dbReference type="InterPro" id="IPR040218">
    <property type="entry name" value="SLC7A6OS"/>
</dbReference>
<evidence type="ECO:0000256" key="4">
    <source>
        <dbReference type="ARBA" id="ARBA00010218"/>
    </source>
</evidence>
<evidence type="ECO:0000313" key="13">
    <source>
        <dbReference type="JaponicusDB" id="SJAG_00383"/>
    </source>
</evidence>
<evidence type="ECO:0000256" key="2">
    <source>
        <dbReference type="ARBA" id="ARBA00004123"/>
    </source>
</evidence>
<keyword evidence="7" id="KW-0963">Cytoplasm</keyword>
<organism evidence="12 14">
    <name type="scientific">Schizosaccharomyces japonicus (strain yFS275 / FY16936)</name>
    <name type="common">Fission yeast</name>
    <dbReference type="NCBI Taxonomy" id="402676"/>
    <lineage>
        <taxon>Eukaryota</taxon>
        <taxon>Fungi</taxon>
        <taxon>Dikarya</taxon>
        <taxon>Ascomycota</taxon>
        <taxon>Taphrinomycotina</taxon>
        <taxon>Schizosaccharomycetes</taxon>
        <taxon>Schizosaccharomycetales</taxon>
        <taxon>Schizosaccharomycetaceae</taxon>
        <taxon>Schizosaccharomyces</taxon>
    </lineage>
</organism>
<evidence type="ECO:0000259" key="11">
    <source>
        <dbReference type="Pfam" id="PF08574"/>
    </source>
</evidence>
<sequence>MAPPILRVKRKASEDPVQALYLQLGDPAHTGTPSKKTKVNGNFCFQLAKTIHGPSAGAPVEPYAPPPVISANPPQTKQRPSWIDSGHVGIPRVVAADEFATPSKRKFSPSANSQTHKKFAIQEIESGTTGNVFDAVLSDYVEEEKPSNVHPQLQYMVKEYLGTEDQFVYDIYTINSSNSPKPTTDFGVIDASAVPEMFRQNLENELLLDDSDDNTSDDGDDVDEDSNAESFYQNSYPDEDEWYEGPDHSESEFGESSEDYY</sequence>
<dbReference type="GeneID" id="7049529"/>
<comment type="similarity">
    <text evidence="4">Belongs to the IWR1/SLC7A6OS family.</text>
</comment>
<evidence type="ECO:0000256" key="3">
    <source>
        <dbReference type="ARBA" id="ARBA00004496"/>
    </source>
</evidence>
<accession>B6JVH2</accession>
<dbReference type="HOGENOM" id="CLU_1066196_0_0_1"/>
<proteinExistence type="inferred from homology"/>
<dbReference type="PANTHER" id="PTHR31196">
    <property type="entry name" value="RNA POLYMERASE II NUCLEAR LOCALIZATION PROTEIN SLC7A6OS-RELATED"/>
    <property type="match status" value="1"/>
</dbReference>
<evidence type="ECO:0000256" key="6">
    <source>
        <dbReference type="ARBA" id="ARBA00022448"/>
    </source>
</evidence>
<feature type="domain" description="Transcription factor Iwr1" evidence="11">
    <location>
        <begin position="165"/>
        <end position="240"/>
    </location>
</feature>
<evidence type="ECO:0000256" key="10">
    <source>
        <dbReference type="SAM" id="MobiDB-lite"/>
    </source>
</evidence>
<dbReference type="PANTHER" id="PTHR31196:SF2">
    <property type="entry name" value="RNA POLYMERASE II NUCLEAR LOCALIZATION PROTEIN SLC7A6OS-RELATED"/>
    <property type="match status" value="1"/>
</dbReference>
<feature type="compositionally biased region" description="Acidic residues" evidence="10">
    <location>
        <begin position="207"/>
        <end position="227"/>
    </location>
</feature>